<dbReference type="OrthoDB" id="9788907at2"/>
<dbReference type="Proteomes" id="UP000236000">
    <property type="component" value="Unassembled WGS sequence"/>
</dbReference>
<feature type="transmembrane region" description="Helical" evidence="7">
    <location>
        <begin position="12"/>
        <end position="38"/>
    </location>
</feature>
<dbReference type="Pfam" id="PF02417">
    <property type="entry name" value="Chromate_transp"/>
    <property type="match status" value="1"/>
</dbReference>
<dbReference type="InterPro" id="IPR052518">
    <property type="entry name" value="CHR_Transporter"/>
</dbReference>
<gene>
    <name evidence="8" type="ORF">CXU22_04370</name>
</gene>
<comment type="subcellular location">
    <subcellularLocation>
        <location evidence="1">Cell membrane</location>
        <topology evidence="1">Multi-pass membrane protein</topology>
    </subcellularLocation>
</comment>
<name>A0A2N8HFG5_9BACT</name>
<evidence type="ECO:0000256" key="6">
    <source>
        <dbReference type="ARBA" id="ARBA00023136"/>
    </source>
</evidence>
<feature type="transmembrane region" description="Helical" evidence="7">
    <location>
        <begin position="159"/>
        <end position="180"/>
    </location>
</feature>
<dbReference type="RefSeq" id="WP_102712907.1">
    <property type="nucleotide sequence ID" value="NZ_PJKA01000006.1"/>
</dbReference>
<accession>A0A2N8HFG5</accession>
<protein>
    <submittedName>
        <fullName evidence="8">Chromate transporter</fullName>
    </submittedName>
</protein>
<dbReference type="EMBL" id="PJKA01000006">
    <property type="protein sequence ID" value="PNC19027.1"/>
    <property type="molecule type" value="Genomic_DNA"/>
</dbReference>
<dbReference type="GO" id="GO:0015109">
    <property type="term" value="F:chromate transmembrane transporter activity"/>
    <property type="evidence" value="ECO:0007669"/>
    <property type="project" value="InterPro"/>
</dbReference>
<keyword evidence="5 7" id="KW-1133">Transmembrane helix</keyword>
<evidence type="ECO:0000256" key="4">
    <source>
        <dbReference type="ARBA" id="ARBA00022692"/>
    </source>
</evidence>
<dbReference type="InterPro" id="IPR003370">
    <property type="entry name" value="Chromate_transpt"/>
</dbReference>
<evidence type="ECO:0000256" key="5">
    <source>
        <dbReference type="ARBA" id="ARBA00022989"/>
    </source>
</evidence>
<keyword evidence="4 7" id="KW-0812">Transmembrane</keyword>
<sequence length="189" mass="20275">MTGEKVKKCLWLFWINLFIGAFTFGGGYIVVPMISKYFVRKKQLFSKEELLSMAAIAQSAPGAIAVNLSALAGHRAAGMAGVASSCLGAVIPPLIILSIVSVWYDAFSSNTAVEAVLRGMQAGVAGLIVDIVADMWQMILRRKSALLNALMPGAFLASFVFRLNIAAILAVCCVLSLWHVRRTLGRRAG</sequence>
<proteinExistence type="inferred from homology"/>
<comment type="caution">
    <text evidence="8">The sequence shown here is derived from an EMBL/GenBank/DDBJ whole genome shotgun (WGS) entry which is preliminary data.</text>
</comment>
<evidence type="ECO:0000313" key="9">
    <source>
        <dbReference type="Proteomes" id="UP000236000"/>
    </source>
</evidence>
<dbReference type="AlphaFoldDB" id="A0A2N8HFG5"/>
<evidence type="ECO:0000256" key="7">
    <source>
        <dbReference type="SAM" id="Phobius"/>
    </source>
</evidence>
<evidence type="ECO:0000256" key="2">
    <source>
        <dbReference type="ARBA" id="ARBA00005262"/>
    </source>
</evidence>
<keyword evidence="6 7" id="KW-0472">Membrane</keyword>
<evidence type="ECO:0000256" key="1">
    <source>
        <dbReference type="ARBA" id="ARBA00004651"/>
    </source>
</evidence>
<feature type="transmembrane region" description="Helical" evidence="7">
    <location>
        <begin position="50"/>
        <end position="72"/>
    </location>
</feature>
<reference evidence="8 9" key="1">
    <citation type="journal article" date="2017" name="BMC Genomics">
        <title>Genome sequencing of 39 Akkermansia muciniphila isolates reveals its population structure, genomic and functional diverisity, and global distribution in mammalian gut microbiotas.</title>
        <authorList>
            <person name="Guo X."/>
            <person name="Li S."/>
            <person name="Zhang J."/>
            <person name="Wu F."/>
            <person name="Li X."/>
            <person name="Wu D."/>
            <person name="Zhang M."/>
            <person name="Ou Z."/>
            <person name="Jie Z."/>
            <person name="Yan Q."/>
            <person name="Li P."/>
            <person name="Yi J."/>
            <person name="Peng Y."/>
        </authorList>
    </citation>
    <scope>NUCLEOTIDE SEQUENCE [LARGE SCALE GENOMIC DNA]</scope>
    <source>
        <strain evidence="8 9">GP24</strain>
    </source>
</reference>
<comment type="similarity">
    <text evidence="2">Belongs to the chromate ion transporter (CHR) (TC 2.A.51) family.</text>
</comment>
<dbReference type="PANTHER" id="PTHR43663">
    <property type="entry name" value="CHROMATE TRANSPORT PROTEIN-RELATED"/>
    <property type="match status" value="1"/>
</dbReference>
<keyword evidence="3" id="KW-1003">Cell membrane</keyword>
<dbReference type="GO" id="GO:0005886">
    <property type="term" value="C:plasma membrane"/>
    <property type="evidence" value="ECO:0007669"/>
    <property type="project" value="UniProtKB-SubCell"/>
</dbReference>
<organism evidence="8 9">
    <name type="scientific">Akkermansia muciniphila</name>
    <dbReference type="NCBI Taxonomy" id="239935"/>
    <lineage>
        <taxon>Bacteria</taxon>
        <taxon>Pseudomonadati</taxon>
        <taxon>Verrucomicrobiota</taxon>
        <taxon>Verrucomicrobiia</taxon>
        <taxon>Verrucomicrobiales</taxon>
        <taxon>Akkermansiaceae</taxon>
        <taxon>Akkermansia</taxon>
    </lineage>
</organism>
<feature type="transmembrane region" description="Helical" evidence="7">
    <location>
        <begin position="78"/>
        <end position="104"/>
    </location>
</feature>
<dbReference type="PANTHER" id="PTHR43663:SF1">
    <property type="entry name" value="CHROMATE TRANSPORTER"/>
    <property type="match status" value="1"/>
</dbReference>
<evidence type="ECO:0000313" key="8">
    <source>
        <dbReference type="EMBL" id="PNC19027.1"/>
    </source>
</evidence>
<evidence type="ECO:0000256" key="3">
    <source>
        <dbReference type="ARBA" id="ARBA00022475"/>
    </source>
</evidence>